<dbReference type="Proteomes" id="UP000276133">
    <property type="component" value="Unassembled WGS sequence"/>
</dbReference>
<dbReference type="OrthoDB" id="333486at2759"/>
<dbReference type="PROSITE" id="PS01152">
    <property type="entry name" value="HESB"/>
    <property type="match status" value="1"/>
</dbReference>
<dbReference type="GO" id="GO:0005737">
    <property type="term" value="C:cytoplasm"/>
    <property type="evidence" value="ECO:0007669"/>
    <property type="project" value="TreeGrafter"/>
</dbReference>
<dbReference type="STRING" id="10195.A0A3M7SI75"/>
<dbReference type="InterPro" id="IPR050322">
    <property type="entry name" value="Fe-S_cluster_asmbl/transfer"/>
</dbReference>
<dbReference type="GO" id="GO:0016226">
    <property type="term" value="P:iron-sulfur cluster assembly"/>
    <property type="evidence" value="ECO:0007669"/>
    <property type="project" value="InterPro"/>
</dbReference>
<dbReference type="EMBL" id="REGN01001323">
    <property type="protein sequence ID" value="RNA35451.1"/>
    <property type="molecule type" value="Genomic_DNA"/>
</dbReference>
<organism evidence="4 5">
    <name type="scientific">Brachionus plicatilis</name>
    <name type="common">Marine rotifer</name>
    <name type="synonym">Brachionus muelleri</name>
    <dbReference type="NCBI Taxonomy" id="10195"/>
    <lineage>
        <taxon>Eukaryota</taxon>
        <taxon>Metazoa</taxon>
        <taxon>Spiralia</taxon>
        <taxon>Gnathifera</taxon>
        <taxon>Rotifera</taxon>
        <taxon>Eurotatoria</taxon>
        <taxon>Monogononta</taxon>
        <taxon>Pseudotrocha</taxon>
        <taxon>Ploima</taxon>
        <taxon>Brachionidae</taxon>
        <taxon>Brachionus</taxon>
    </lineage>
</organism>
<proteinExistence type="inferred from homology"/>
<feature type="domain" description="Core" evidence="3">
    <location>
        <begin position="163"/>
        <end position="263"/>
    </location>
</feature>
<dbReference type="AlphaFoldDB" id="A0A3M7SI75"/>
<protein>
    <recommendedName>
        <fullName evidence="2">Iron-sulfur cluster assembly 1 homolog, mitochondrial</fullName>
    </recommendedName>
</protein>
<dbReference type="PANTHER" id="PTHR10072">
    <property type="entry name" value="IRON-SULFUR CLUSTER ASSEMBLY PROTEIN"/>
    <property type="match status" value="1"/>
</dbReference>
<accession>A0A3M7SI75</accession>
<dbReference type="InterPro" id="IPR017870">
    <property type="entry name" value="FeS_cluster_insertion_CS"/>
</dbReference>
<comment type="similarity">
    <text evidence="1">Belongs to the HesB/IscA family.</text>
</comment>
<comment type="caution">
    <text evidence="4">The sequence shown here is derived from an EMBL/GenBank/DDBJ whole genome shotgun (WGS) entry which is preliminary data.</text>
</comment>
<dbReference type="NCBIfam" id="TIGR00049">
    <property type="entry name" value="iron-sulfur cluster assembly accessory protein"/>
    <property type="match status" value="2"/>
</dbReference>
<evidence type="ECO:0000259" key="3">
    <source>
        <dbReference type="Pfam" id="PF01521"/>
    </source>
</evidence>
<keyword evidence="5" id="KW-1185">Reference proteome</keyword>
<dbReference type="PANTHER" id="PTHR10072:SF41">
    <property type="entry name" value="IRON-SULFUR CLUSTER ASSEMBLY 1 HOMOLOG, MITOCHONDRIAL"/>
    <property type="match status" value="1"/>
</dbReference>
<dbReference type="FunFam" id="2.60.300.12:FF:000001">
    <property type="entry name" value="Iron-binding protein IscA"/>
    <property type="match status" value="1"/>
</dbReference>
<evidence type="ECO:0000256" key="1">
    <source>
        <dbReference type="ARBA" id="ARBA00006718"/>
    </source>
</evidence>
<dbReference type="GO" id="GO:0051537">
    <property type="term" value="F:2 iron, 2 sulfur cluster binding"/>
    <property type="evidence" value="ECO:0007669"/>
    <property type="project" value="TreeGrafter"/>
</dbReference>
<reference evidence="4 5" key="1">
    <citation type="journal article" date="2018" name="Sci. Rep.">
        <title>Genomic signatures of local adaptation to the degree of environmental predictability in rotifers.</title>
        <authorList>
            <person name="Franch-Gras L."/>
            <person name="Hahn C."/>
            <person name="Garcia-Roger E.M."/>
            <person name="Carmona M.J."/>
            <person name="Serra M."/>
            <person name="Gomez A."/>
        </authorList>
    </citation>
    <scope>NUCLEOTIDE SEQUENCE [LARGE SCALE GENOMIC DNA]</scope>
    <source>
        <strain evidence="4">HYR1</strain>
    </source>
</reference>
<dbReference type="InterPro" id="IPR016092">
    <property type="entry name" value="ATAP"/>
</dbReference>
<dbReference type="InterPro" id="IPR000361">
    <property type="entry name" value="ATAP_core_dom"/>
</dbReference>
<dbReference type="Gene3D" id="2.60.300.12">
    <property type="entry name" value="HesB-like domain"/>
    <property type="match status" value="2"/>
</dbReference>
<feature type="domain" description="Core" evidence="3">
    <location>
        <begin position="47"/>
        <end position="141"/>
    </location>
</feature>
<evidence type="ECO:0000313" key="4">
    <source>
        <dbReference type="EMBL" id="RNA35451.1"/>
    </source>
</evidence>
<evidence type="ECO:0000256" key="2">
    <source>
        <dbReference type="ARBA" id="ARBA00039743"/>
    </source>
</evidence>
<dbReference type="Pfam" id="PF01521">
    <property type="entry name" value="Fe-S_biosyn"/>
    <property type="match status" value="2"/>
</dbReference>
<dbReference type="SUPFAM" id="SSF89360">
    <property type="entry name" value="HesB-like domain"/>
    <property type="match status" value="2"/>
</dbReference>
<dbReference type="InterPro" id="IPR035903">
    <property type="entry name" value="HesB-like_dom_sf"/>
</dbReference>
<evidence type="ECO:0000313" key="5">
    <source>
        <dbReference type="Proteomes" id="UP000276133"/>
    </source>
</evidence>
<gene>
    <name evidence="4" type="ORF">BpHYR1_010492</name>
</gene>
<name>A0A3M7SI75_BRAPC</name>
<sequence length="267" mass="29530">MFYVRRLVSPNSLASNKHIFNLAKSLSSSEAKQITQTNQNPAHFEGLNLSEPCIKRLKEIYQADKQYLKISVEAGGCSGLNYIFTLEPKISDQDLVVEKQGSKLLVDKETLEFIKGATVDYYEELIRTGFRIIDNPNSEQAVISASIKAVKSSRKLAATKAPIVLTQTALNRAKELMSKNPEAAGLRIGVKQRGCSGLSYTLEYANEKKKFDEIVEQNGIKIFIDAKAQLSLLGTEMDYVKSPLSSEFVFNNPNIKGTCGCGESFTV</sequence>